<dbReference type="RefSeq" id="XP_056500541.1">
    <property type="nucleotide sequence ID" value="XM_056645303.1"/>
</dbReference>
<proteinExistence type="predicted"/>
<organism evidence="1 2">
    <name type="scientific">Penicillium citrinum</name>
    <dbReference type="NCBI Taxonomy" id="5077"/>
    <lineage>
        <taxon>Eukaryota</taxon>
        <taxon>Fungi</taxon>
        <taxon>Dikarya</taxon>
        <taxon>Ascomycota</taxon>
        <taxon>Pezizomycotina</taxon>
        <taxon>Eurotiomycetes</taxon>
        <taxon>Eurotiomycetidae</taxon>
        <taxon>Eurotiales</taxon>
        <taxon>Aspergillaceae</taxon>
        <taxon>Penicillium</taxon>
    </lineage>
</organism>
<name>A0A9W9NXZ7_PENCI</name>
<evidence type="ECO:0000313" key="2">
    <source>
        <dbReference type="Proteomes" id="UP001147733"/>
    </source>
</evidence>
<sequence length="184" mass="20563">MPESETNKYLKLYIGAMNCLQAQYEGAERVLGHIKVIVGQLHFQSSSQRTAIDNSYAVPTLRSEYSHETQLARKREKWIDLSDIAMLQPKKYLLITYYIDSCLSRGRLPDETALQATKTTIYLSPLSFECQKSRKMPDDLALYDLALQLGLTGSNSDYDLDDAADGSLDDANLACIASPGLGNW</sequence>
<reference evidence="1" key="2">
    <citation type="journal article" date="2023" name="IMA Fungus">
        <title>Comparative genomic study of the Penicillium genus elucidates a diverse pangenome and 15 lateral gene transfer events.</title>
        <authorList>
            <person name="Petersen C."/>
            <person name="Sorensen T."/>
            <person name="Nielsen M.R."/>
            <person name="Sondergaard T.E."/>
            <person name="Sorensen J.L."/>
            <person name="Fitzpatrick D.A."/>
            <person name="Frisvad J.C."/>
            <person name="Nielsen K.L."/>
        </authorList>
    </citation>
    <scope>NUCLEOTIDE SEQUENCE</scope>
    <source>
        <strain evidence="1">IBT 23319</strain>
    </source>
</reference>
<gene>
    <name evidence="1" type="ORF">N7469_006385</name>
</gene>
<comment type="caution">
    <text evidence="1">The sequence shown here is derived from an EMBL/GenBank/DDBJ whole genome shotgun (WGS) entry which is preliminary data.</text>
</comment>
<evidence type="ECO:0000313" key="1">
    <source>
        <dbReference type="EMBL" id="KAJ5231797.1"/>
    </source>
</evidence>
<reference evidence="1" key="1">
    <citation type="submission" date="2022-11" db="EMBL/GenBank/DDBJ databases">
        <authorList>
            <person name="Petersen C."/>
        </authorList>
    </citation>
    <scope>NUCLEOTIDE SEQUENCE</scope>
    <source>
        <strain evidence="1">IBT 23319</strain>
    </source>
</reference>
<dbReference type="EMBL" id="JAPQKT010000005">
    <property type="protein sequence ID" value="KAJ5231797.1"/>
    <property type="molecule type" value="Genomic_DNA"/>
</dbReference>
<dbReference type="AlphaFoldDB" id="A0A9W9NXZ7"/>
<dbReference type="Proteomes" id="UP001147733">
    <property type="component" value="Unassembled WGS sequence"/>
</dbReference>
<dbReference type="GeneID" id="81384470"/>
<keyword evidence="2" id="KW-1185">Reference proteome</keyword>
<accession>A0A9W9NXZ7</accession>
<protein>
    <submittedName>
        <fullName evidence="1">Uncharacterized protein</fullName>
    </submittedName>
</protein>